<protein>
    <submittedName>
        <fullName evidence="1">Uncharacterized protein</fullName>
    </submittedName>
</protein>
<organism evidence="1">
    <name type="scientific">bioreactor metagenome</name>
    <dbReference type="NCBI Taxonomy" id="1076179"/>
    <lineage>
        <taxon>unclassified sequences</taxon>
        <taxon>metagenomes</taxon>
        <taxon>ecological metagenomes</taxon>
    </lineage>
</organism>
<dbReference type="InterPro" id="IPR036704">
    <property type="entry name" value="RraA/RraA-like_sf"/>
</dbReference>
<evidence type="ECO:0000313" key="1">
    <source>
        <dbReference type="EMBL" id="MPM19436.1"/>
    </source>
</evidence>
<dbReference type="Gene3D" id="3.50.30.40">
    <property type="entry name" value="Ribonuclease E inhibitor RraA/RraA-like"/>
    <property type="match status" value="1"/>
</dbReference>
<dbReference type="PANTHER" id="PTHR33254:SF4">
    <property type="entry name" value="4-HYDROXY-4-METHYL-2-OXOGLUTARATE ALDOLASE 3-RELATED"/>
    <property type="match status" value="1"/>
</dbReference>
<dbReference type="CDD" id="cd16841">
    <property type="entry name" value="RraA_family"/>
    <property type="match status" value="1"/>
</dbReference>
<reference evidence="1" key="1">
    <citation type="submission" date="2019-08" db="EMBL/GenBank/DDBJ databases">
        <authorList>
            <person name="Kucharzyk K."/>
            <person name="Murdoch R.W."/>
            <person name="Higgins S."/>
            <person name="Loffler F."/>
        </authorList>
    </citation>
    <scope>NUCLEOTIDE SEQUENCE</scope>
</reference>
<dbReference type="EMBL" id="VSSQ01003177">
    <property type="protein sequence ID" value="MPM19436.1"/>
    <property type="molecule type" value="Genomic_DNA"/>
</dbReference>
<dbReference type="InterPro" id="IPR005493">
    <property type="entry name" value="RraA/RraA-like"/>
</dbReference>
<accession>A0A644XT96</accession>
<dbReference type="AlphaFoldDB" id="A0A644XT96"/>
<comment type="caution">
    <text evidence="1">The sequence shown here is derived from an EMBL/GenBank/DDBJ whole genome shotgun (WGS) entry which is preliminary data.</text>
</comment>
<dbReference type="Pfam" id="PF03737">
    <property type="entry name" value="RraA-like"/>
    <property type="match status" value="1"/>
</dbReference>
<sequence length="225" mass="24171">MTPTQELELLEQCAAIDSSTWSDALDQLHIDGLIEGLTQRSGQGRMCGFAVTARQVPGQLHDFDKADFAVNVLVESVGPHNVLVIDVGGEPISTLGGLASFGVTQRKARGVLIDGGCRDVDEIRDTGLWLASRHVTPRTGKGRLRTQQYGERVRIGGVQVAQGDLIIGDDTGIVAVPRERLQEALTIAQRILSVDKDVEARIKGGESFDSAVKATGYLPTRKTIS</sequence>
<dbReference type="PANTHER" id="PTHR33254">
    <property type="entry name" value="4-HYDROXY-4-METHYL-2-OXOGLUTARATE ALDOLASE 3-RELATED"/>
    <property type="match status" value="1"/>
</dbReference>
<dbReference type="SUPFAM" id="SSF89562">
    <property type="entry name" value="RraA-like"/>
    <property type="match status" value="1"/>
</dbReference>
<proteinExistence type="predicted"/>
<name>A0A644XT96_9ZZZZ</name>
<gene>
    <name evidence="1" type="ORF">SDC9_65860</name>
</gene>